<sequence>MTRYIATYFSGFHRHLPLLHIPTFSPVKVPFELVLAMAAIGAQSSFDNETAVMLFKTSHAVVLERLRHRKAEICEKTFAGDGSLAVPQYTTEHEVNHPTSNLLSLPGKLESLPATQTLLLLMAMATWGNSKAMYNEAVGLQNTLTNLVRDEGFLEMQTQTTQDMNWSQWIHVEGFKRTLAIIFCFFIFHTIVYDTPPPILNSELDIHLPSHEASWAARSEKEWHKLRRESHPDSSFQLSFTLLFSKKNDESNESTRGYSSLGGYTLILAIIQHIYLLRAMSKSKTGSDQTLPLTDVADVEQALRNWQKGWYLDPESSFGPGSPQGPISFNSTALLRMAYIRLNVDVGPWRSLNTHDPLKIARSIHQSPPLRPSHKLTRAVLYSAHALSIPVKIGVNIVARNQAFTWSLQHSLCALECAFVLSKWLAVVHDRTPGTPLDEDETRLLAYISDMMQEADPGFRSVEVAGKLPPGLDLAARVTRTWAKLLSGEAVWDVVRMIGKALDAYGRILENGSVV</sequence>
<protein>
    <submittedName>
        <fullName evidence="1">Uncharacterized protein</fullName>
    </submittedName>
</protein>
<proteinExistence type="predicted"/>
<dbReference type="EMBL" id="JAOPJF010000012">
    <property type="protein sequence ID" value="KAK1147346.1"/>
    <property type="molecule type" value="Genomic_DNA"/>
</dbReference>
<accession>A0ACC3B9X1</accession>
<keyword evidence="2" id="KW-1185">Reference proteome</keyword>
<comment type="caution">
    <text evidence="1">The sequence shown here is derived from an EMBL/GenBank/DDBJ whole genome shotgun (WGS) entry which is preliminary data.</text>
</comment>
<gene>
    <name evidence="1" type="ORF">N8T08_001423</name>
</gene>
<evidence type="ECO:0000313" key="2">
    <source>
        <dbReference type="Proteomes" id="UP001177260"/>
    </source>
</evidence>
<reference evidence="1 2" key="1">
    <citation type="journal article" date="2023" name="ACS Omega">
        <title>Identification of the Neoaspergillic Acid Biosynthesis Gene Cluster by Establishing an In Vitro CRISPR-Ribonucleoprotein Genetic System in Aspergillus melleus.</title>
        <authorList>
            <person name="Yuan B."/>
            <person name="Grau M.F."/>
            <person name="Murata R.M."/>
            <person name="Torok T."/>
            <person name="Venkateswaran K."/>
            <person name="Stajich J.E."/>
            <person name="Wang C.C.C."/>
        </authorList>
    </citation>
    <scope>NUCLEOTIDE SEQUENCE [LARGE SCALE GENOMIC DNA]</scope>
    <source>
        <strain evidence="1 2">IMV 1140</strain>
    </source>
</reference>
<evidence type="ECO:0000313" key="1">
    <source>
        <dbReference type="EMBL" id="KAK1147346.1"/>
    </source>
</evidence>
<name>A0ACC3B9X1_9EURO</name>
<dbReference type="Proteomes" id="UP001177260">
    <property type="component" value="Unassembled WGS sequence"/>
</dbReference>
<organism evidence="1 2">
    <name type="scientific">Aspergillus melleus</name>
    <dbReference type="NCBI Taxonomy" id="138277"/>
    <lineage>
        <taxon>Eukaryota</taxon>
        <taxon>Fungi</taxon>
        <taxon>Dikarya</taxon>
        <taxon>Ascomycota</taxon>
        <taxon>Pezizomycotina</taxon>
        <taxon>Eurotiomycetes</taxon>
        <taxon>Eurotiomycetidae</taxon>
        <taxon>Eurotiales</taxon>
        <taxon>Aspergillaceae</taxon>
        <taxon>Aspergillus</taxon>
        <taxon>Aspergillus subgen. Circumdati</taxon>
    </lineage>
</organism>